<proteinExistence type="predicted"/>
<comment type="caution">
    <text evidence="2">The sequence shown here is derived from an EMBL/GenBank/DDBJ whole genome shotgun (WGS) entry which is preliminary data.</text>
</comment>
<evidence type="ECO:0000256" key="1">
    <source>
        <dbReference type="SAM" id="MobiDB-lite"/>
    </source>
</evidence>
<gene>
    <name evidence="2" type="ORF">SO802_005129</name>
</gene>
<accession>A0AAW2DLW3</accession>
<protein>
    <submittedName>
        <fullName evidence="2">Uncharacterized protein</fullName>
    </submittedName>
</protein>
<keyword evidence="3" id="KW-1185">Reference proteome</keyword>
<feature type="compositionally biased region" description="Basic and acidic residues" evidence="1">
    <location>
        <begin position="11"/>
        <end position="23"/>
    </location>
</feature>
<feature type="region of interest" description="Disordered" evidence="1">
    <location>
        <begin position="1"/>
        <end position="28"/>
    </location>
</feature>
<dbReference type="EMBL" id="JAZDWU010000002">
    <property type="protein sequence ID" value="KAL0010021.1"/>
    <property type="molecule type" value="Genomic_DNA"/>
</dbReference>
<name>A0AAW2DLW3_9ROSI</name>
<dbReference type="AlphaFoldDB" id="A0AAW2DLW3"/>
<sequence>MELANRPDLAPARDKGQRQRAEGGWDSQLHLHPSSYAEIPILTRREVTVEADYNRFEEKKKENRDLREVLIRIYWVDFRNKNDRANLLNG</sequence>
<evidence type="ECO:0000313" key="2">
    <source>
        <dbReference type="EMBL" id="KAL0010021.1"/>
    </source>
</evidence>
<evidence type="ECO:0000313" key="3">
    <source>
        <dbReference type="Proteomes" id="UP001459277"/>
    </source>
</evidence>
<organism evidence="2 3">
    <name type="scientific">Lithocarpus litseifolius</name>
    <dbReference type="NCBI Taxonomy" id="425828"/>
    <lineage>
        <taxon>Eukaryota</taxon>
        <taxon>Viridiplantae</taxon>
        <taxon>Streptophyta</taxon>
        <taxon>Embryophyta</taxon>
        <taxon>Tracheophyta</taxon>
        <taxon>Spermatophyta</taxon>
        <taxon>Magnoliopsida</taxon>
        <taxon>eudicotyledons</taxon>
        <taxon>Gunneridae</taxon>
        <taxon>Pentapetalae</taxon>
        <taxon>rosids</taxon>
        <taxon>fabids</taxon>
        <taxon>Fagales</taxon>
        <taxon>Fagaceae</taxon>
        <taxon>Lithocarpus</taxon>
    </lineage>
</organism>
<dbReference type="Proteomes" id="UP001459277">
    <property type="component" value="Unassembled WGS sequence"/>
</dbReference>
<reference evidence="2 3" key="1">
    <citation type="submission" date="2024-01" db="EMBL/GenBank/DDBJ databases">
        <title>A telomere-to-telomere, gap-free genome of sweet tea (Lithocarpus litseifolius).</title>
        <authorList>
            <person name="Zhou J."/>
        </authorList>
    </citation>
    <scope>NUCLEOTIDE SEQUENCE [LARGE SCALE GENOMIC DNA]</scope>
    <source>
        <strain evidence="2">Zhou-2022a</strain>
        <tissue evidence="2">Leaf</tissue>
    </source>
</reference>